<dbReference type="Gene3D" id="1.20.1250.20">
    <property type="entry name" value="MFS general substrate transporter like domains"/>
    <property type="match status" value="1"/>
</dbReference>
<evidence type="ECO:0000259" key="7">
    <source>
        <dbReference type="PROSITE" id="PS50850"/>
    </source>
</evidence>
<dbReference type="InterPro" id="IPR011701">
    <property type="entry name" value="MFS"/>
</dbReference>
<evidence type="ECO:0000313" key="8">
    <source>
        <dbReference type="EMBL" id="KAG1779036.1"/>
    </source>
</evidence>
<dbReference type="InterPro" id="IPR020846">
    <property type="entry name" value="MFS_dom"/>
</dbReference>
<gene>
    <name evidence="8" type="ORF">EV702DRAFT_948980</name>
</gene>
<evidence type="ECO:0000256" key="6">
    <source>
        <dbReference type="SAM" id="Phobius"/>
    </source>
</evidence>
<keyword evidence="4 6" id="KW-1133">Transmembrane helix</keyword>
<evidence type="ECO:0000256" key="1">
    <source>
        <dbReference type="ARBA" id="ARBA00004141"/>
    </source>
</evidence>
<name>A0A9P7A058_9AGAM</name>
<dbReference type="EMBL" id="JABBWD010000013">
    <property type="protein sequence ID" value="KAG1779036.1"/>
    <property type="molecule type" value="Genomic_DNA"/>
</dbReference>
<feature type="domain" description="Major facilitator superfamily (MFS) profile" evidence="7">
    <location>
        <begin position="1"/>
        <end position="214"/>
    </location>
</feature>
<keyword evidence="2" id="KW-0813">Transport</keyword>
<keyword evidence="3 6" id="KW-0812">Transmembrane</keyword>
<feature type="transmembrane region" description="Helical" evidence="6">
    <location>
        <begin position="155"/>
        <end position="176"/>
    </location>
</feature>
<dbReference type="PROSITE" id="PS50850">
    <property type="entry name" value="MFS"/>
    <property type="match status" value="1"/>
</dbReference>
<accession>A0A9P7A058</accession>
<feature type="non-terminal residue" evidence="8">
    <location>
        <position position="214"/>
    </location>
</feature>
<evidence type="ECO:0000256" key="2">
    <source>
        <dbReference type="ARBA" id="ARBA00022448"/>
    </source>
</evidence>
<reference evidence="8" key="1">
    <citation type="journal article" date="2020" name="New Phytol.">
        <title>Comparative genomics reveals dynamic genome evolution in host specialist ectomycorrhizal fungi.</title>
        <authorList>
            <person name="Lofgren L.A."/>
            <person name="Nguyen N.H."/>
            <person name="Vilgalys R."/>
            <person name="Ruytinx J."/>
            <person name="Liao H.L."/>
            <person name="Branco S."/>
            <person name="Kuo A."/>
            <person name="LaButti K."/>
            <person name="Lipzen A."/>
            <person name="Andreopoulos W."/>
            <person name="Pangilinan J."/>
            <person name="Riley R."/>
            <person name="Hundley H."/>
            <person name="Na H."/>
            <person name="Barry K."/>
            <person name="Grigoriev I.V."/>
            <person name="Stajich J.E."/>
            <person name="Kennedy P.G."/>
        </authorList>
    </citation>
    <scope>NUCLEOTIDE SEQUENCE</scope>
    <source>
        <strain evidence="8">DOB743</strain>
    </source>
</reference>
<feature type="transmembrane region" description="Helical" evidence="6">
    <location>
        <begin position="188"/>
        <end position="208"/>
    </location>
</feature>
<comment type="subcellular location">
    <subcellularLocation>
        <location evidence="1">Membrane</location>
        <topology evidence="1">Multi-pass membrane protein</topology>
    </subcellularLocation>
</comment>
<dbReference type="GO" id="GO:0016020">
    <property type="term" value="C:membrane"/>
    <property type="evidence" value="ECO:0007669"/>
    <property type="project" value="UniProtKB-SubCell"/>
</dbReference>
<dbReference type="GO" id="GO:0022857">
    <property type="term" value="F:transmembrane transporter activity"/>
    <property type="evidence" value="ECO:0007669"/>
    <property type="project" value="InterPro"/>
</dbReference>
<proteinExistence type="predicted"/>
<dbReference type="SUPFAM" id="SSF103473">
    <property type="entry name" value="MFS general substrate transporter"/>
    <property type="match status" value="1"/>
</dbReference>
<dbReference type="Proteomes" id="UP000714275">
    <property type="component" value="Unassembled WGS sequence"/>
</dbReference>
<protein>
    <recommendedName>
        <fullName evidence="7">Major facilitator superfamily (MFS) profile domain-containing protein</fullName>
    </recommendedName>
</protein>
<keyword evidence="5 6" id="KW-0472">Membrane</keyword>
<dbReference type="PANTHER" id="PTHR42718">
    <property type="entry name" value="MAJOR FACILITATOR SUPERFAMILY MULTIDRUG TRANSPORTER MFSC"/>
    <property type="match status" value="1"/>
</dbReference>
<evidence type="ECO:0000256" key="5">
    <source>
        <dbReference type="ARBA" id="ARBA00023136"/>
    </source>
</evidence>
<dbReference type="AlphaFoldDB" id="A0A9P7A058"/>
<dbReference type="PANTHER" id="PTHR42718:SF9">
    <property type="entry name" value="MAJOR FACILITATOR SUPERFAMILY MULTIDRUG TRANSPORTER MFSC"/>
    <property type="match status" value="1"/>
</dbReference>
<feature type="transmembrane region" description="Helical" evidence="6">
    <location>
        <begin position="44"/>
        <end position="63"/>
    </location>
</feature>
<evidence type="ECO:0000256" key="4">
    <source>
        <dbReference type="ARBA" id="ARBA00022989"/>
    </source>
</evidence>
<evidence type="ECO:0000256" key="3">
    <source>
        <dbReference type="ARBA" id="ARBA00022692"/>
    </source>
</evidence>
<keyword evidence="9" id="KW-1185">Reference proteome</keyword>
<dbReference type="InterPro" id="IPR036259">
    <property type="entry name" value="MFS_trans_sf"/>
</dbReference>
<dbReference type="OrthoDB" id="5086884at2759"/>
<feature type="non-terminal residue" evidence="8">
    <location>
        <position position="1"/>
    </location>
</feature>
<dbReference type="Pfam" id="PF07690">
    <property type="entry name" value="MFS_1"/>
    <property type="match status" value="1"/>
</dbReference>
<evidence type="ECO:0000313" key="9">
    <source>
        <dbReference type="Proteomes" id="UP000714275"/>
    </source>
</evidence>
<sequence length="214" mass="23262">PTIGQDIGIQEDQLQWLASAYSLRSECLLFFGRIADLYGRKKPFIFGSLFQLIFLLGGSFANGKQRSVQQIRMLQRLQRPDPQSMTALTLTPGGHAFPLSRARSIAFSTLAAGAPTGGAFGTMVVGSGTVTQLSKFVLTSRIELTERGQHLHWRVAFYVAAAFSAMCCIGALISFYADEKYGDVDRNIDWIGAILVASGLVFTVFVLGQGSLMP</sequence>
<organism evidence="8 9">
    <name type="scientific">Suillus placidus</name>
    <dbReference type="NCBI Taxonomy" id="48579"/>
    <lineage>
        <taxon>Eukaryota</taxon>
        <taxon>Fungi</taxon>
        <taxon>Dikarya</taxon>
        <taxon>Basidiomycota</taxon>
        <taxon>Agaricomycotina</taxon>
        <taxon>Agaricomycetes</taxon>
        <taxon>Agaricomycetidae</taxon>
        <taxon>Boletales</taxon>
        <taxon>Suillineae</taxon>
        <taxon>Suillaceae</taxon>
        <taxon>Suillus</taxon>
    </lineage>
</organism>
<comment type="caution">
    <text evidence="8">The sequence shown here is derived from an EMBL/GenBank/DDBJ whole genome shotgun (WGS) entry which is preliminary data.</text>
</comment>